<dbReference type="AlphaFoldDB" id="A0AAW1H0J5"/>
<dbReference type="EMBL" id="JBDFQZ010000014">
    <property type="protein sequence ID" value="KAK9666894.1"/>
    <property type="molecule type" value="Genomic_DNA"/>
</dbReference>
<dbReference type="InterPro" id="IPR021109">
    <property type="entry name" value="Peptidase_aspartic_dom_sf"/>
</dbReference>
<accession>A0AAW1H0J5</accession>
<comment type="caution">
    <text evidence="3">The sequence shown here is derived from an EMBL/GenBank/DDBJ whole genome shotgun (WGS) entry which is preliminary data.</text>
</comment>
<dbReference type="PANTHER" id="PTHR33067:SF31">
    <property type="entry name" value="RNA-DIRECTED DNA POLYMERASE"/>
    <property type="match status" value="1"/>
</dbReference>
<sequence length="566" mass="63739">MWTKLSKAFLLRFFPPGKTAKFRNDISTFVQEDQESLYEAWERFSDLLRQCPHHGIPPYLLVITFYNGIRPEFQIGLDAAANGAIDMMAPEAAMELIEKMTSNSHHWEGERRDKKKGRESVHALNAKIDDLTAQINRLCEGGSSYSPRSQHSPSHASQLPCQLCGELTHDAAECLNVTIMEQANAMAARQRFDPYSNTYNPGYDHHSNMSYGNNQGKQGQYRLTPSTYNNPPRNYSNQPPGFQNRPPFQPNYNQHSQFNPQYQNPNPHYYLRNPNHGQNQHFGNPNPNSNPNQTPPRSKLKSLMEQYAITQGNKNDELTNSVIQLNSSQKIIENQLSQLAQQLSNATKTPGAFPGNTEPNPKGHVNAIHLRSGRVLDDVEISKKKGKEAMSDVNETVNETPPPVRNTDEVVIDIEDDSYVAKDPPPPSLRAYVPLVPFPQRLAKAKLEQKYGMFIEILKSMNVNIPFLDVISEMPSIGKFLKELISKKHKVDEVRTVNLSQECSAILLSKLPPKLEDPGSFSIPCSIQGIKINKALCDLGASVSLMPLPFFKRLKLTDLKPTWVTL</sequence>
<evidence type="ECO:0000256" key="1">
    <source>
        <dbReference type="SAM" id="MobiDB-lite"/>
    </source>
</evidence>
<reference evidence="3" key="1">
    <citation type="submission" date="2024-03" db="EMBL/GenBank/DDBJ databases">
        <title>WGS assembly of Saponaria officinalis var. Norfolk2.</title>
        <authorList>
            <person name="Jenkins J."/>
            <person name="Shu S."/>
            <person name="Grimwood J."/>
            <person name="Barry K."/>
            <person name="Goodstein D."/>
            <person name="Schmutz J."/>
            <person name="Leebens-Mack J."/>
            <person name="Osbourn A."/>
        </authorList>
    </citation>
    <scope>NUCLEOTIDE SEQUENCE [LARGE SCALE GENOMIC DNA]</scope>
    <source>
        <strain evidence="3">JIC</strain>
    </source>
</reference>
<protein>
    <recommendedName>
        <fullName evidence="2">Retrotransposon gag domain-containing protein</fullName>
    </recommendedName>
</protein>
<dbReference type="InterPro" id="IPR005162">
    <property type="entry name" value="Retrotrans_gag_dom"/>
</dbReference>
<evidence type="ECO:0000313" key="4">
    <source>
        <dbReference type="Proteomes" id="UP001443914"/>
    </source>
</evidence>
<dbReference type="Gene3D" id="2.40.70.10">
    <property type="entry name" value="Acid Proteases"/>
    <property type="match status" value="1"/>
</dbReference>
<feature type="compositionally biased region" description="Polar residues" evidence="1">
    <location>
        <begin position="250"/>
        <end position="266"/>
    </location>
</feature>
<feature type="domain" description="Retrotransposon gag" evidence="2">
    <location>
        <begin position="2"/>
        <end position="71"/>
    </location>
</feature>
<proteinExistence type="predicted"/>
<name>A0AAW1H0J5_SAPOF</name>
<feature type="compositionally biased region" description="Low complexity" evidence="1">
    <location>
        <begin position="284"/>
        <end position="296"/>
    </location>
</feature>
<feature type="region of interest" description="Disordered" evidence="1">
    <location>
        <begin position="198"/>
        <end position="298"/>
    </location>
</feature>
<gene>
    <name evidence="3" type="ORF">RND81_14G219000</name>
</gene>
<dbReference type="Pfam" id="PF03732">
    <property type="entry name" value="Retrotrans_gag"/>
    <property type="match status" value="1"/>
</dbReference>
<dbReference type="Proteomes" id="UP001443914">
    <property type="component" value="Unassembled WGS sequence"/>
</dbReference>
<keyword evidence="4" id="KW-1185">Reference proteome</keyword>
<evidence type="ECO:0000259" key="2">
    <source>
        <dbReference type="Pfam" id="PF03732"/>
    </source>
</evidence>
<feature type="compositionally biased region" description="Polar residues" evidence="1">
    <location>
        <begin position="208"/>
        <end position="241"/>
    </location>
</feature>
<evidence type="ECO:0000313" key="3">
    <source>
        <dbReference type="EMBL" id="KAK9666894.1"/>
    </source>
</evidence>
<organism evidence="3 4">
    <name type="scientific">Saponaria officinalis</name>
    <name type="common">Common soapwort</name>
    <name type="synonym">Lychnis saponaria</name>
    <dbReference type="NCBI Taxonomy" id="3572"/>
    <lineage>
        <taxon>Eukaryota</taxon>
        <taxon>Viridiplantae</taxon>
        <taxon>Streptophyta</taxon>
        <taxon>Embryophyta</taxon>
        <taxon>Tracheophyta</taxon>
        <taxon>Spermatophyta</taxon>
        <taxon>Magnoliopsida</taxon>
        <taxon>eudicotyledons</taxon>
        <taxon>Gunneridae</taxon>
        <taxon>Pentapetalae</taxon>
        <taxon>Caryophyllales</taxon>
        <taxon>Caryophyllaceae</taxon>
        <taxon>Caryophylleae</taxon>
        <taxon>Saponaria</taxon>
    </lineage>
</organism>
<dbReference type="PANTHER" id="PTHR33067">
    <property type="entry name" value="RNA-DIRECTED DNA POLYMERASE-RELATED"/>
    <property type="match status" value="1"/>
</dbReference>